<dbReference type="InterPro" id="IPR011043">
    <property type="entry name" value="Gal_Oxase/kelch_b-propeller"/>
</dbReference>
<evidence type="ECO:0000259" key="1">
    <source>
        <dbReference type="Pfam" id="PF07734"/>
    </source>
</evidence>
<protein>
    <recommendedName>
        <fullName evidence="1">F-box associated beta-propeller type 1 domain-containing protein</fullName>
    </recommendedName>
</protein>
<gene>
    <name evidence="2" type="ORF">CASFOL_010863</name>
</gene>
<name>A0ABD3DTT0_9LAMI</name>
<dbReference type="InterPro" id="IPR006527">
    <property type="entry name" value="F-box-assoc_dom_typ1"/>
</dbReference>
<dbReference type="Pfam" id="PF07734">
    <property type="entry name" value="FBA_1"/>
    <property type="match status" value="1"/>
</dbReference>
<evidence type="ECO:0000313" key="3">
    <source>
        <dbReference type="Proteomes" id="UP001632038"/>
    </source>
</evidence>
<evidence type="ECO:0000313" key="2">
    <source>
        <dbReference type="EMBL" id="KAL3645683.1"/>
    </source>
</evidence>
<comment type="caution">
    <text evidence="2">The sequence shown here is derived from an EMBL/GenBank/DDBJ whole genome shotgun (WGS) entry which is preliminary data.</text>
</comment>
<accession>A0ABD3DTT0</accession>
<dbReference type="SUPFAM" id="SSF50965">
    <property type="entry name" value="Galactose oxidase, central domain"/>
    <property type="match status" value="1"/>
</dbReference>
<dbReference type="AlphaFoldDB" id="A0ABD3DTT0"/>
<organism evidence="2 3">
    <name type="scientific">Castilleja foliolosa</name>
    <dbReference type="NCBI Taxonomy" id="1961234"/>
    <lineage>
        <taxon>Eukaryota</taxon>
        <taxon>Viridiplantae</taxon>
        <taxon>Streptophyta</taxon>
        <taxon>Embryophyta</taxon>
        <taxon>Tracheophyta</taxon>
        <taxon>Spermatophyta</taxon>
        <taxon>Magnoliopsida</taxon>
        <taxon>eudicotyledons</taxon>
        <taxon>Gunneridae</taxon>
        <taxon>Pentapetalae</taxon>
        <taxon>asterids</taxon>
        <taxon>lamiids</taxon>
        <taxon>Lamiales</taxon>
        <taxon>Orobanchaceae</taxon>
        <taxon>Pedicularideae</taxon>
        <taxon>Castillejinae</taxon>
        <taxon>Castilleja</taxon>
    </lineage>
</organism>
<dbReference type="PANTHER" id="PTHR31672">
    <property type="entry name" value="BNACNNG10540D PROTEIN"/>
    <property type="match status" value="1"/>
</dbReference>
<proteinExistence type="predicted"/>
<dbReference type="EMBL" id="JAVIJP010000013">
    <property type="protein sequence ID" value="KAL3645683.1"/>
    <property type="molecule type" value="Genomic_DNA"/>
</dbReference>
<dbReference type="NCBIfam" id="TIGR01640">
    <property type="entry name" value="F_box_assoc_1"/>
    <property type="match status" value="1"/>
</dbReference>
<reference evidence="3" key="1">
    <citation type="journal article" date="2024" name="IScience">
        <title>Strigolactones Initiate the Formation of Haustorium-like Structures in Castilleja.</title>
        <authorList>
            <person name="Buerger M."/>
            <person name="Peterson D."/>
            <person name="Chory J."/>
        </authorList>
    </citation>
    <scope>NUCLEOTIDE SEQUENCE [LARGE SCALE GENOMIC DNA]</scope>
</reference>
<keyword evidence="3" id="KW-1185">Reference proteome</keyword>
<feature type="domain" description="F-box associated beta-propeller type 1" evidence="1">
    <location>
        <begin position="101"/>
        <end position="321"/>
    </location>
</feature>
<dbReference type="InterPro" id="IPR017451">
    <property type="entry name" value="F-box-assoc_interact_dom"/>
</dbReference>
<sequence>MGPANKGIFYKVSESISKLRYNNKISNNSSFPGSLYIPKRLNHMNLNSDNKFLLRRCRLDRNANTLNERSNANYFSILSSDDNGSCFSLEKNYCLTKHRFDMDLFYSRIVGSCNGIVCLNDDDLSGNVVLWNPVTDELKSLPPSSIEARSMSIRASGFGFDARSEDYKVVRFVETCFSGYLTHHFELYSLKTDSWRPIVNPVSFRHPYGYQSFISSCSLNGSCYWEADNCVLCFDLVDEVFSDLPLPATSQDVSRCLVGIDGSTLGFIVFPLTYKKTFDLWVWKSKEQCWSQVDSFVLREVKALLGLWGDKCFFVGYMNEVLLFDLTTRELKNLGIEDHFPWTMSLVPFVESTVSIQGHSKVGELHTEE</sequence>
<dbReference type="PANTHER" id="PTHR31672:SF13">
    <property type="entry name" value="F-BOX PROTEIN CPR30-LIKE"/>
    <property type="match status" value="1"/>
</dbReference>
<dbReference type="Proteomes" id="UP001632038">
    <property type="component" value="Unassembled WGS sequence"/>
</dbReference>
<dbReference type="InterPro" id="IPR050796">
    <property type="entry name" value="SCF_F-box_component"/>
</dbReference>